<gene>
    <name evidence="5" type="ORF">BCR42DRAFT_400078</name>
</gene>
<dbReference type="SUPFAM" id="SSF64268">
    <property type="entry name" value="PX domain"/>
    <property type="match status" value="1"/>
</dbReference>
<dbReference type="InterPro" id="IPR001683">
    <property type="entry name" value="PX_dom"/>
</dbReference>
<evidence type="ECO:0000259" key="4">
    <source>
        <dbReference type="PROSITE" id="PS50195"/>
    </source>
</evidence>
<proteinExistence type="predicted"/>
<evidence type="ECO:0000313" key="5">
    <source>
        <dbReference type="EMBL" id="ORZ25404.1"/>
    </source>
</evidence>
<keyword evidence="6" id="KW-1185">Reference proteome</keyword>
<feature type="region of interest" description="Disordered" evidence="3">
    <location>
        <begin position="194"/>
        <end position="221"/>
    </location>
</feature>
<feature type="compositionally biased region" description="Low complexity" evidence="3">
    <location>
        <begin position="205"/>
        <end position="216"/>
    </location>
</feature>
<dbReference type="AlphaFoldDB" id="A0A1X2J2F0"/>
<dbReference type="STRING" id="90262.A0A1X2J2F0"/>
<sequence>MGYQEQLIILLDQCQHVWLQLQSNNSTDSIHTRKDLRDSIKQLVQLQDNYEEIYTGGDITLWEKKAQSLLQQVSQRVGFIVKSNLTSQSTDENTSLLNPIESSQNSSISNKPIVIQQFSASKENERDLDDLCEISPRSSNLPVPLSLETSIFSSSFSQSRFNGRPLPSASSPWSMPLRGDPVGYEARKLSLQDHVSSASPPENDSISISTSTTSTTNDYGPTALVKSNSSLSMYSLPPHVIDAPCQRSRVDLTRPIGRDSIMAEEIHDDSIKTERRPKLSLSLPFKKINSSYSSPVPSALAQINFYKEEGDGNVTRSFASDAIVDHPLRIGVGYGSYICYSCTVFSNKGTPITIRKRYSDFVHIRQQLIKLYPSSMMSLPKLPPKKIVKKFDPIFVEQRRRDLEYFFKYIVLHPTLGSSSIVKQWIAP</sequence>
<feature type="domain" description="PX" evidence="4">
    <location>
        <begin position="318"/>
        <end position="428"/>
    </location>
</feature>
<dbReference type="PANTHER" id="PTHR46571">
    <property type="entry name" value="SORTING NEXIN-8"/>
    <property type="match status" value="1"/>
</dbReference>
<dbReference type="OrthoDB" id="10254720at2759"/>
<accession>A0A1X2J2F0</accession>
<dbReference type="EMBL" id="MCGE01000001">
    <property type="protein sequence ID" value="ORZ25404.1"/>
    <property type="molecule type" value="Genomic_DNA"/>
</dbReference>
<evidence type="ECO:0000256" key="3">
    <source>
        <dbReference type="SAM" id="MobiDB-lite"/>
    </source>
</evidence>
<comment type="caution">
    <text evidence="5">The sequence shown here is derived from an EMBL/GenBank/DDBJ whole genome shotgun (WGS) entry which is preliminary data.</text>
</comment>
<dbReference type="SMART" id="SM00312">
    <property type="entry name" value="PX"/>
    <property type="match status" value="1"/>
</dbReference>
<name>A0A1X2J2F0_9FUNG</name>
<evidence type="ECO:0000256" key="2">
    <source>
        <dbReference type="ARBA" id="ARBA00014268"/>
    </source>
</evidence>
<reference evidence="5 6" key="1">
    <citation type="submission" date="2016-07" db="EMBL/GenBank/DDBJ databases">
        <title>Pervasive Adenine N6-methylation of Active Genes in Fungi.</title>
        <authorList>
            <consortium name="DOE Joint Genome Institute"/>
            <person name="Mondo S.J."/>
            <person name="Dannebaum R.O."/>
            <person name="Kuo R.C."/>
            <person name="Labutti K."/>
            <person name="Haridas S."/>
            <person name="Kuo A."/>
            <person name="Salamov A."/>
            <person name="Ahrendt S.R."/>
            <person name="Lipzen A."/>
            <person name="Sullivan W."/>
            <person name="Andreopoulos W.B."/>
            <person name="Clum A."/>
            <person name="Lindquist E."/>
            <person name="Daum C."/>
            <person name="Ramamoorthy G.K."/>
            <person name="Gryganskyi A."/>
            <person name="Culley D."/>
            <person name="Magnuson J.K."/>
            <person name="James T.Y."/>
            <person name="O'Malley M.A."/>
            <person name="Stajich J.E."/>
            <person name="Spatafora J.W."/>
            <person name="Visel A."/>
            <person name="Grigoriev I.V."/>
        </authorList>
    </citation>
    <scope>NUCLEOTIDE SEQUENCE [LARGE SCALE GENOMIC DNA]</scope>
    <source>
        <strain evidence="5 6">NRRL 1336</strain>
    </source>
</reference>
<dbReference type="PANTHER" id="PTHR46571:SF1">
    <property type="entry name" value="SORTING NEXIN-8"/>
    <property type="match status" value="1"/>
</dbReference>
<comment type="subcellular location">
    <subcellularLocation>
        <location evidence="1">Membrane</location>
        <topology evidence="1">Peripheral membrane protein</topology>
        <orientation evidence="1">Cytoplasmic side</orientation>
    </subcellularLocation>
</comment>
<dbReference type="PROSITE" id="PS50195">
    <property type="entry name" value="PX"/>
    <property type="match status" value="1"/>
</dbReference>
<organism evidence="5 6">
    <name type="scientific">Absidia repens</name>
    <dbReference type="NCBI Taxonomy" id="90262"/>
    <lineage>
        <taxon>Eukaryota</taxon>
        <taxon>Fungi</taxon>
        <taxon>Fungi incertae sedis</taxon>
        <taxon>Mucoromycota</taxon>
        <taxon>Mucoromycotina</taxon>
        <taxon>Mucoromycetes</taxon>
        <taxon>Mucorales</taxon>
        <taxon>Cunninghamellaceae</taxon>
        <taxon>Absidia</taxon>
    </lineage>
</organism>
<dbReference type="InterPro" id="IPR028662">
    <property type="entry name" value="SNX8/Mvp1"/>
</dbReference>
<dbReference type="GO" id="GO:0005829">
    <property type="term" value="C:cytosol"/>
    <property type="evidence" value="ECO:0007669"/>
    <property type="project" value="GOC"/>
</dbReference>
<dbReference type="GO" id="GO:0034498">
    <property type="term" value="P:early endosome to Golgi transport"/>
    <property type="evidence" value="ECO:0007669"/>
    <property type="project" value="TreeGrafter"/>
</dbReference>
<dbReference type="Proteomes" id="UP000193560">
    <property type="component" value="Unassembled WGS sequence"/>
</dbReference>
<dbReference type="GO" id="GO:0006886">
    <property type="term" value="P:intracellular protein transport"/>
    <property type="evidence" value="ECO:0007669"/>
    <property type="project" value="TreeGrafter"/>
</dbReference>
<dbReference type="InterPro" id="IPR036871">
    <property type="entry name" value="PX_dom_sf"/>
</dbReference>
<dbReference type="Pfam" id="PF00787">
    <property type="entry name" value="PX"/>
    <property type="match status" value="1"/>
</dbReference>
<evidence type="ECO:0000313" key="6">
    <source>
        <dbReference type="Proteomes" id="UP000193560"/>
    </source>
</evidence>
<dbReference type="GO" id="GO:0035091">
    <property type="term" value="F:phosphatidylinositol binding"/>
    <property type="evidence" value="ECO:0007669"/>
    <property type="project" value="InterPro"/>
</dbReference>
<dbReference type="Gene3D" id="3.30.1520.10">
    <property type="entry name" value="Phox-like domain"/>
    <property type="match status" value="1"/>
</dbReference>
<dbReference type="GO" id="GO:0031901">
    <property type="term" value="C:early endosome membrane"/>
    <property type="evidence" value="ECO:0007669"/>
    <property type="project" value="TreeGrafter"/>
</dbReference>
<protein>
    <recommendedName>
        <fullName evidence="2">Sorting nexin MVP1</fullName>
    </recommendedName>
</protein>
<evidence type="ECO:0000256" key="1">
    <source>
        <dbReference type="ARBA" id="ARBA00004287"/>
    </source>
</evidence>
<feature type="compositionally biased region" description="Polar residues" evidence="3">
    <location>
        <begin position="194"/>
        <end position="204"/>
    </location>
</feature>